<sequence length="103" mass="10620">MANKATDKPSKEPFPGAYFLGLIITLGLLIVVVAVGAGIPPALSGFLVALLLGLTVNPRYALGFLSAGVLATLLGFAGQEPQVAWGGLGLILSSLIVWRFIKS</sequence>
<keyword evidence="1" id="KW-0472">Membrane</keyword>
<dbReference type="AlphaFoldDB" id="A0A399E7L8"/>
<feature type="transmembrane region" description="Helical" evidence="1">
    <location>
        <begin position="60"/>
        <end position="77"/>
    </location>
</feature>
<name>A0A399E7L8_9DEIN</name>
<evidence type="ECO:0000313" key="3">
    <source>
        <dbReference type="Proteomes" id="UP000266089"/>
    </source>
</evidence>
<evidence type="ECO:0000256" key="1">
    <source>
        <dbReference type="SAM" id="Phobius"/>
    </source>
</evidence>
<dbReference type="OrthoDB" id="32766at2"/>
<feature type="transmembrane region" description="Helical" evidence="1">
    <location>
        <begin position="83"/>
        <end position="101"/>
    </location>
</feature>
<keyword evidence="1" id="KW-1133">Transmembrane helix</keyword>
<dbReference type="EMBL" id="QWKX01000005">
    <property type="protein sequence ID" value="RIH79513.1"/>
    <property type="molecule type" value="Genomic_DNA"/>
</dbReference>
<keyword evidence="1" id="KW-0812">Transmembrane</keyword>
<proteinExistence type="predicted"/>
<organism evidence="2 3">
    <name type="scientific">Meiothermus taiwanensis</name>
    <dbReference type="NCBI Taxonomy" id="172827"/>
    <lineage>
        <taxon>Bacteria</taxon>
        <taxon>Thermotogati</taxon>
        <taxon>Deinococcota</taxon>
        <taxon>Deinococci</taxon>
        <taxon>Thermales</taxon>
        <taxon>Thermaceae</taxon>
        <taxon>Meiothermus</taxon>
    </lineage>
</organism>
<dbReference type="Proteomes" id="UP000266089">
    <property type="component" value="Unassembled WGS sequence"/>
</dbReference>
<dbReference type="RefSeq" id="WP_027887203.1">
    <property type="nucleotide sequence ID" value="NZ_JBHSXZ010000004.1"/>
</dbReference>
<accession>A0A399E7L8</accession>
<gene>
    <name evidence="2" type="ORF">Mcate_00336</name>
</gene>
<reference evidence="2 3" key="1">
    <citation type="submission" date="2018-08" db="EMBL/GenBank/DDBJ databases">
        <title>Meiothermus cateniformans JCM 15151 genome sequencing project.</title>
        <authorList>
            <person name="Da Costa M.S."/>
            <person name="Albuquerque L."/>
            <person name="Raposo P."/>
            <person name="Froufe H.J.C."/>
            <person name="Barroso C.S."/>
            <person name="Egas C."/>
        </authorList>
    </citation>
    <scope>NUCLEOTIDE SEQUENCE [LARGE SCALE GENOMIC DNA]</scope>
    <source>
        <strain evidence="2 3">JCM 15151</strain>
    </source>
</reference>
<feature type="transmembrane region" description="Helical" evidence="1">
    <location>
        <begin position="20"/>
        <end position="53"/>
    </location>
</feature>
<protein>
    <submittedName>
        <fullName evidence="2">Uncharacterized protein</fullName>
    </submittedName>
</protein>
<comment type="caution">
    <text evidence="2">The sequence shown here is derived from an EMBL/GenBank/DDBJ whole genome shotgun (WGS) entry which is preliminary data.</text>
</comment>
<evidence type="ECO:0000313" key="2">
    <source>
        <dbReference type="EMBL" id="RIH79513.1"/>
    </source>
</evidence>